<dbReference type="AlphaFoldDB" id="A0A2W4VYU0"/>
<reference evidence="1 2" key="1">
    <citation type="submission" date="2018-04" db="EMBL/GenBank/DDBJ databases">
        <authorList>
            <person name="Go L.Y."/>
            <person name="Mitchell J.A."/>
        </authorList>
    </citation>
    <scope>NUCLEOTIDE SEQUENCE [LARGE SCALE GENOMIC DNA]</scope>
    <source>
        <strain evidence="1">ULC066bin1</strain>
    </source>
</reference>
<organism evidence="1 2">
    <name type="scientific">Pseudanabaena frigida</name>
    <dbReference type="NCBI Taxonomy" id="945775"/>
    <lineage>
        <taxon>Bacteria</taxon>
        <taxon>Bacillati</taxon>
        <taxon>Cyanobacteriota</taxon>
        <taxon>Cyanophyceae</taxon>
        <taxon>Pseudanabaenales</taxon>
        <taxon>Pseudanabaenaceae</taxon>
        <taxon>Pseudanabaena</taxon>
    </lineage>
</organism>
<protein>
    <submittedName>
        <fullName evidence="1">Uncharacterized protein</fullName>
    </submittedName>
</protein>
<evidence type="ECO:0000313" key="2">
    <source>
        <dbReference type="Proteomes" id="UP000249467"/>
    </source>
</evidence>
<dbReference type="EMBL" id="QBML01000033">
    <property type="protein sequence ID" value="PZO37170.1"/>
    <property type="molecule type" value="Genomic_DNA"/>
</dbReference>
<comment type="caution">
    <text evidence="1">The sequence shown here is derived from an EMBL/GenBank/DDBJ whole genome shotgun (WGS) entry which is preliminary data.</text>
</comment>
<name>A0A2W4VYU0_9CYAN</name>
<proteinExistence type="predicted"/>
<dbReference type="Proteomes" id="UP000249467">
    <property type="component" value="Unassembled WGS sequence"/>
</dbReference>
<accession>A0A2W4VYU0</accession>
<sequence length="113" mass="12537">MNTLFCLMTTTIAFLGVGVWSSKTEAQSQTIPQGVFQLSGRPAVYYSNGEGAYCWYNSWSELVRLTGNSRPAINQYAISQQGMIEAFRRMRYDGICTGGESIPAAHPDPKIFQ</sequence>
<reference evidence="1 2" key="2">
    <citation type="submission" date="2018-06" db="EMBL/GenBank/DDBJ databases">
        <title>Metagenomic assembly of (sub)arctic Cyanobacteria and their associated microbiome from non-axenic cultures.</title>
        <authorList>
            <person name="Baurain D."/>
        </authorList>
    </citation>
    <scope>NUCLEOTIDE SEQUENCE [LARGE SCALE GENOMIC DNA]</scope>
    <source>
        <strain evidence="1">ULC066bin1</strain>
    </source>
</reference>
<evidence type="ECO:0000313" key="1">
    <source>
        <dbReference type="EMBL" id="PZO37170.1"/>
    </source>
</evidence>
<gene>
    <name evidence="1" type="ORF">DCF19_19400</name>
</gene>